<evidence type="ECO:0000313" key="6">
    <source>
        <dbReference type="EMBL" id="MFC6239651.1"/>
    </source>
</evidence>
<dbReference type="InterPro" id="IPR050172">
    <property type="entry name" value="SsuD_RutA_monooxygenase"/>
</dbReference>
<name>A0ABW1T4I0_9ACTN</name>
<feature type="domain" description="Luciferase-like" evidence="5">
    <location>
        <begin position="16"/>
        <end position="259"/>
    </location>
</feature>
<reference evidence="7" key="1">
    <citation type="journal article" date="2019" name="Int. J. Syst. Evol. Microbiol.">
        <title>The Global Catalogue of Microorganisms (GCM) 10K type strain sequencing project: providing services to taxonomists for standard genome sequencing and annotation.</title>
        <authorList>
            <consortium name="The Broad Institute Genomics Platform"/>
            <consortium name="The Broad Institute Genome Sequencing Center for Infectious Disease"/>
            <person name="Wu L."/>
            <person name="Ma J."/>
        </authorList>
    </citation>
    <scope>NUCLEOTIDE SEQUENCE [LARGE SCALE GENOMIC DNA]</scope>
    <source>
        <strain evidence="7">CGMCC 4.7317</strain>
    </source>
</reference>
<dbReference type="PANTHER" id="PTHR42847">
    <property type="entry name" value="ALKANESULFONATE MONOOXYGENASE"/>
    <property type="match status" value="1"/>
</dbReference>
<accession>A0ABW1T4I0</accession>
<keyword evidence="7" id="KW-1185">Reference proteome</keyword>
<evidence type="ECO:0000256" key="4">
    <source>
        <dbReference type="ARBA" id="ARBA00023033"/>
    </source>
</evidence>
<organism evidence="6 7">
    <name type="scientific">Longivirga aurantiaca</name>
    <dbReference type="NCBI Taxonomy" id="1837743"/>
    <lineage>
        <taxon>Bacteria</taxon>
        <taxon>Bacillati</taxon>
        <taxon>Actinomycetota</taxon>
        <taxon>Actinomycetes</taxon>
        <taxon>Sporichthyales</taxon>
        <taxon>Sporichthyaceae</taxon>
        <taxon>Longivirga</taxon>
    </lineage>
</organism>
<evidence type="ECO:0000256" key="3">
    <source>
        <dbReference type="ARBA" id="ARBA00023002"/>
    </source>
</evidence>
<keyword evidence="4" id="KW-0503">Monooxygenase</keyword>
<proteinExistence type="predicted"/>
<sequence length="311" mass="33144">MADVRWLMVLTENEAILDPRDLGALVDLAATAGANGVDGVQVSEHVVLGRDSGAAGEMHNPRDYAAPGNQSPTYPWPSSIVLMSAIAQATSSLRLVAGAIIAPLRHPLLLAKELGTLDLLSEGRLVVLPTVSWSKDEYAALGVPFAERGRILDEQLEVLAKSWGPFPISHDGPRFPFTDVWLEPGAHSSAGPPFWFGGQGMPPHVVRRIARYGSGLNPFGRLTDADMAALATGMREVGRDIAELELVGGIQGAFTGPDDVADVDVALADLPRQLEQGFTTICFKPSMFVRSVDEVPALCRHLVAEGARLTA</sequence>
<dbReference type="Proteomes" id="UP001596138">
    <property type="component" value="Unassembled WGS sequence"/>
</dbReference>
<evidence type="ECO:0000313" key="7">
    <source>
        <dbReference type="Proteomes" id="UP001596138"/>
    </source>
</evidence>
<dbReference type="PANTHER" id="PTHR42847:SF4">
    <property type="entry name" value="ALKANESULFONATE MONOOXYGENASE-RELATED"/>
    <property type="match status" value="1"/>
</dbReference>
<comment type="caution">
    <text evidence="6">The sequence shown here is derived from an EMBL/GenBank/DDBJ whole genome shotgun (WGS) entry which is preliminary data.</text>
</comment>
<keyword evidence="3" id="KW-0560">Oxidoreductase</keyword>
<dbReference type="InterPro" id="IPR036661">
    <property type="entry name" value="Luciferase-like_sf"/>
</dbReference>
<evidence type="ECO:0000256" key="2">
    <source>
        <dbReference type="ARBA" id="ARBA00022643"/>
    </source>
</evidence>
<dbReference type="Pfam" id="PF00296">
    <property type="entry name" value="Bac_luciferase"/>
    <property type="match status" value="1"/>
</dbReference>
<dbReference type="SUPFAM" id="SSF51679">
    <property type="entry name" value="Bacterial luciferase-like"/>
    <property type="match status" value="1"/>
</dbReference>
<evidence type="ECO:0000256" key="1">
    <source>
        <dbReference type="ARBA" id="ARBA00022630"/>
    </source>
</evidence>
<dbReference type="RefSeq" id="WP_386768966.1">
    <property type="nucleotide sequence ID" value="NZ_JBHSTI010000058.1"/>
</dbReference>
<dbReference type="Gene3D" id="3.20.20.30">
    <property type="entry name" value="Luciferase-like domain"/>
    <property type="match status" value="1"/>
</dbReference>
<keyword evidence="1" id="KW-0285">Flavoprotein</keyword>
<keyword evidence="2" id="KW-0288">FMN</keyword>
<gene>
    <name evidence="6" type="ORF">ACFQGU_17400</name>
</gene>
<dbReference type="EMBL" id="JBHSTI010000058">
    <property type="protein sequence ID" value="MFC6239651.1"/>
    <property type="molecule type" value="Genomic_DNA"/>
</dbReference>
<protein>
    <submittedName>
        <fullName evidence="6">LLM class flavin-dependent oxidoreductase</fullName>
    </submittedName>
</protein>
<dbReference type="InterPro" id="IPR011251">
    <property type="entry name" value="Luciferase-like_dom"/>
</dbReference>
<evidence type="ECO:0000259" key="5">
    <source>
        <dbReference type="Pfam" id="PF00296"/>
    </source>
</evidence>